<dbReference type="AlphaFoldDB" id="A0A1C7LRB8"/>
<reference evidence="1 2" key="1">
    <citation type="submission" date="2016-03" db="EMBL/GenBank/DDBJ databases">
        <title>Whole genome sequencing of Grifola frondosa 9006-11.</title>
        <authorList>
            <person name="Min B."/>
            <person name="Park H."/>
            <person name="Kim J.-G."/>
            <person name="Cho H."/>
            <person name="Oh Y.-L."/>
            <person name="Kong W.-S."/>
            <person name="Choi I.-G."/>
        </authorList>
    </citation>
    <scope>NUCLEOTIDE SEQUENCE [LARGE SCALE GENOMIC DNA]</scope>
    <source>
        <strain evidence="1 2">9006-11</strain>
    </source>
</reference>
<organism evidence="1 2">
    <name type="scientific">Grifola frondosa</name>
    <name type="common">Maitake</name>
    <name type="synonym">Polyporus frondosus</name>
    <dbReference type="NCBI Taxonomy" id="5627"/>
    <lineage>
        <taxon>Eukaryota</taxon>
        <taxon>Fungi</taxon>
        <taxon>Dikarya</taxon>
        <taxon>Basidiomycota</taxon>
        <taxon>Agaricomycotina</taxon>
        <taxon>Agaricomycetes</taxon>
        <taxon>Polyporales</taxon>
        <taxon>Grifolaceae</taxon>
        <taxon>Grifola</taxon>
    </lineage>
</organism>
<evidence type="ECO:0000313" key="1">
    <source>
        <dbReference type="EMBL" id="OBZ67210.1"/>
    </source>
</evidence>
<accession>A0A1C7LRB8</accession>
<dbReference type="Proteomes" id="UP000092993">
    <property type="component" value="Unassembled WGS sequence"/>
</dbReference>
<sequence length="108" mass="11599">MTLGSQISFFGFDLTYRPPPCCQFFCCVPQVIEAADGMSYAFSFLLLGESSHAANAGCTCLLGDTYTLFFTDGSSTNACNLASSVGVLWPPHERFSSIGVHGNDFEGF</sequence>
<protein>
    <submittedName>
        <fullName evidence="1">Uncharacterized protein</fullName>
    </submittedName>
</protein>
<name>A0A1C7LRB8_GRIFR</name>
<proteinExistence type="predicted"/>
<evidence type="ECO:0000313" key="2">
    <source>
        <dbReference type="Proteomes" id="UP000092993"/>
    </source>
</evidence>
<comment type="caution">
    <text evidence="1">The sequence shown here is derived from an EMBL/GenBank/DDBJ whole genome shotgun (WGS) entry which is preliminary data.</text>
</comment>
<gene>
    <name evidence="1" type="ORF">A0H81_12856</name>
</gene>
<keyword evidence="2" id="KW-1185">Reference proteome</keyword>
<dbReference type="EMBL" id="LUGG01000025">
    <property type="protein sequence ID" value="OBZ67210.1"/>
    <property type="molecule type" value="Genomic_DNA"/>
</dbReference>